<feature type="compositionally biased region" description="Low complexity" evidence="1">
    <location>
        <begin position="30"/>
        <end position="39"/>
    </location>
</feature>
<feature type="compositionally biased region" description="Low complexity" evidence="1">
    <location>
        <begin position="72"/>
        <end position="107"/>
    </location>
</feature>
<comment type="caution">
    <text evidence="3">The sequence shown here is derived from an EMBL/GenBank/DDBJ whole genome shotgun (WGS) entry which is preliminary data.</text>
</comment>
<keyword evidence="2" id="KW-0472">Membrane</keyword>
<feature type="region of interest" description="Disordered" evidence="1">
    <location>
        <begin position="72"/>
        <end position="116"/>
    </location>
</feature>
<dbReference type="RefSeq" id="WP_200316044.1">
    <property type="nucleotide sequence ID" value="NZ_JAENJH010000002.1"/>
</dbReference>
<feature type="compositionally biased region" description="Pro residues" evidence="1">
    <location>
        <begin position="40"/>
        <end position="49"/>
    </location>
</feature>
<evidence type="ECO:0000313" key="3">
    <source>
        <dbReference type="EMBL" id="MBK1784071.1"/>
    </source>
</evidence>
<gene>
    <name evidence="3" type="ORF">JHE00_06975</name>
</gene>
<keyword evidence="2" id="KW-1133">Transmembrane helix</keyword>
<accession>A0A934QNV3</accession>
<protein>
    <submittedName>
        <fullName evidence="3">Uncharacterized protein</fullName>
    </submittedName>
</protein>
<feature type="region of interest" description="Disordered" evidence="1">
    <location>
        <begin position="1"/>
        <end position="58"/>
    </location>
</feature>
<organism evidence="3 4">
    <name type="scientific">Prauserella cavernicola</name>
    <dbReference type="NCBI Taxonomy" id="2800127"/>
    <lineage>
        <taxon>Bacteria</taxon>
        <taxon>Bacillati</taxon>
        <taxon>Actinomycetota</taxon>
        <taxon>Actinomycetes</taxon>
        <taxon>Pseudonocardiales</taxon>
        <taxon>Pseudonocardiaceae</taxon>
        <taxon>Prauserella</taxon>
    </lineage>
</organism>
<proteinExistence type="predicted"/>
<evidence type="ECO:0000256" key="2">
    <source>
        <dbReference type="SAM" id="Phobius"/>
    </source>
</evidence>
<reference evidence="3" key="1">
    <citation type="submission" date="2020-12" db="EMBL/GenBank/DDBJ databases">
        <title>Prauserella sp. ASG 168, a novel actinomycete isolated from cave rock.</title>
        <authorList>
            <person name="Suriyachadkun C."/>
        </authorList>
    </citation>
    <scope>NUCLEOTIDE SEQUENCE</scope>
    <source>
        <strain evidence="3">ASG 168</strain>
    </source>
</reference>
<name>A0A934QNV3_9PSEU</name>
<dbReference type="Proteomes" id="UP000635245">
    <property type="component" value="Unassembled WGS sequence"/>
</dbReference>
<keyword evidence="2" id="KW-0812">Transmembrane</keyword>
<sequence length="306" mass="33845">MGHVVEQRPDGQPGPDEGRAAEPAPGSDLQPVQPAHPVEPVQPPQQPQEPDPEQLRQFQQFQQFQEFLKFQQSQQQGGELVPGQQQQPVPHTQHHPAPAATQQLVQQPPQPPQRPKVPGWLRWLGKKIIGWLIFFLLLALALTWAYNHFFGSDEGDSTESAAKMGGGTYRTNELLSDEPYEAVRQVYDAIAQVDPTTDEPLVAEACGRFDEPVQQSFGEHLGYRDCRQAVLALNKEVTHVNDYAESIYPQPYGGGATTVRIDSCDFAIKGGPALGTFIVTKQDYADQWLITGHERGPVTCSPPTSN</sequence>
<dbReference type="AlphaFoldDB" id="A0A934QNV3"/>
<evidence type="ECO:0000313" key="4">
    <source>
        <dbReference type="Proteomes" id="UP000635245"/>
    </source>
</evidence>
<dbReference type="EMBL" id="JAENJH010000002">
    <property type="protein sequence ID" value="MBK1784071.1"/>
    <property type="molecule type" value="Genomic_DNA"/>
</dbReference>
<keyword evidence="4" id="KW-1185">Reference proteome</keyword>
<evidence type="ECO:0000256" key="1">
    <source>
        <dbReference type="SAM" id="MobiDB-lite"/>
    </source>
</evidence>
<feature type="transmembrane region" description="Helical" evidence="2">
    <location>
        <begin position="128"/>
        <end position="146"/>
    </location>
</feature>